<feature type="region of interest" description="Disordered" evidence="1">
    <location>
        <begin position="30"/>
        <end position="146"/>
    </location>
</feature>
<feature type="region of interest" description="Disordered" evidence="1">
    <location>
        <begin position="194"/>
        <end position="268"/>
    </location>
</feature>
<accession>A0A1V9ZZN7</accession>
<comment type="caution">
    <text evidence="2">The sequence shown here is derived from an EMBL/GenBank/DDBJ whole genome shotgun (WGS) entry which is preliminary data.</text>
</comment>
<feature type="compositionally biased region" description="Acidic residues" evidence="1">
    <location>
        <begin position="40"/>
        <end position="51"/>
    </location>
</feature>
<feature type="compositionally biased region" description="Acidic residues" evidence="1">
    <location>
        <begin position="244"/>
        <end position="256"/>
    </location>
</feature>
<feature type="compositionally biased region" description="Basic and acidic residues" evidence="1">
    <location>
        <begin position="94"/>
        <end position="106"/>
    </location>
</feature>
<feature type="region of interest" description="Disordered" evidence="1">
    <location>
        <begin position="464"/>
        <end position="487"/>
    </location>
</feature>
<name>A0A1V9ZZN7_9STRA</name>
<evidence type="ECO:0000313" key="3">
    <source>
        <dbReference type="Proteomes" id="UP000243217"/>
    </source>
</evidence>
<dbReference type="OrthoDB" id="79681at2759"/>
<organism evidence="2 3">
    <name type="scientific">Thraustotheca clavata</name>
    <dbReference type="NCBI Taxonomy" id="74557"/>
    <lineage>
        <taxon>Eukaryota</taxon>
        <taxon>Sar</taxon>
        <taxon>Stramenopiles</taxon>
        <taxon>Oomycota</taxon>
        <taxon>Saprolegniomycetes</taxon>
        <taxon>Saprolegniales</taxon>
        <taxon>Achlyaceae</taxon>
        <taxon>Thraustotheca</taxon>
    </lineage>
</organism>
<feature type="compositionally biased region" description="Low complexity" evidence="1">
    <location>
        <begin position="469"/>
        <end position="484"/>
    </location>
</feature>
<feature type="region of interest" description="Disordered" evidence="1">
    <location>
        <begin position="536"/>
        <end position="642"/>
    </location>
</feature>
<feature type="compositionally biased region" description="Low complexity" evidence="1">
    <location>
        <begin position="837"/>
        <end position="846"/>
    </location>
</feature>
<feature type="compositionally biased region" description="Polar residues" evidence="1">
    <location>
        <begin position="629"/>
        <end position="641"/>
    </location>
</feature>
<evidence type="ECO:0000256" key="1">
    <source>
        <dbReference type="SAM" id="MobiDB-lite"/>
    </source>
</evidence>
<dbReference type="EMBL" id="JNBS01000884">
    <property type="protein sequence ID" value="OQS03467.1"/>
    <property type="molecule type" value="Genomic_DNA"/>
</dbReference>
<feature type="compositionally biased region" description="Polar residues" evidence="1">
    <location>
        <begin position="849"/>
        <end position="858"/>
    </location>
</feature>
<feature type="compositionally biased region" description="Low complexity" evidence="1">
    <location>
        <begin position="586"/>
        <end position="605"/>
    </location>
</feature>
<keyword evidence="3" id="KW-1185">Reference proteome</keyword>
<evidence type="ECO:0008006" key="4">
    <source>
        <dbReference type="Google" id="ProtNLM"/>
    </source>
</evidence>
<reference evidence="2 3" key="1">
    <citation type="journal article" date="2014" name="Genome Biol. Evol.">
        <title>The secreted proteins of Achlya hypogyna and Thraustotheca clavata identify the ancestral oomycete secretome and reveal gene acquisitions by horizontal gene transfer.</title>
        <authorList>
            <person name="Misner I."/>
            <person name="Blouin N."/>
            <person name="Leonard G."/>
            <person name="Richards T.A."/>
            <person name="Lane C.E."/>
        </authorList>
    </citation>
    <scope>NUCLEOTIDE SEQUENCE [LARGE SCALE GENOMIC DNA]</scope>
    <source>
        <strain evidence="2 3">ATCC 34112</strain>
    </source>
</reference>
<feature type="compositionally biased region" description="Polar residues" evidence="1">
    <location>
        <begin position="542"/>
        <end position="565"/>
    </location>
</feature>
<gene>
    <name evidence="2" type="ORF">THRCLA_04224</name>
</gene>
<evidence type="ECO:0000313" key="2">
    <source>
        <dbReference type="EMBL" id="OQS03467.1"/>
    </source>
</evidence>
<protein>
    <recommendedName>
        <fullName evidence="4">PHD-type domain-containing protein</fullName>
    </recommendedName>
</protein>
<feature type="compositionally biased region" description="Acidic residues" evidence="1">
    <location>
        <begin position="198"/>
        <end position="216"/>
    </location>
</feature>
<dbReference type="Proteomes" id="UP000243217">
    <property type="component" value="Unassembled WGS sequence"/>
</dbReference>
<proteinExistence type="predicted"/>
<feature type="region of interest" description="Disordered" evidence="1">
    <location>
        <begin position="427"/>
        <end position="447"/>
    </location>
</feature>
<sequence length="1164" mass="128493">MPYSACIICGAASSHWHGYCIKCARSFGMEQKKRRRGEEEVIAIDSSDEESENKQNEQVSKPKSTKRTLNLDENEPRSKALKPNEQNTNKRKRNEADRASDEEKLPVPHKRTSKKPPPAIVEIQDLSDDEEESKGNQKKANILIPKRKNPALAIQTVEIFSSPLLKPRKRLPPAPSLGECSWNMLNFIESLAITPKSDDEDDEDVEEYEESYDQTDDPSVLLSETVDLTTSDDEESGYEKEVLEIDSEDSEEYDSSYEERRSKSRKRSKRRGRREMIKDYCYLCNKLMEKEPCLGCGRVFHNQCAREYGGGSDVICWECEEADIVNDDGLTEEGWDIARSVLEGLCPIKSEFPQPKSTENDNPFTTKSREVLERWRNFFDKTENFNEDFERATREIEENGGFSTSLENDLHKVFQHYTNEQIKAEAVENDTPTSEVISNPDPVVQDEPPRRKFFISQQVANTQQAPSTVVPSLFPEESEPSLSVDPSRPTTKYAIAVISGISQIVEQNTPENTKQTTAALLPPPVKKRITPMQIISKYPEPTKSTAAATVQTTPKGPYQGSSNNPIAMESDESESDSEEQRRTTRALAKSKSYSSSKNSLYLANSQHSRPKPSQPVVLTISDDDESDDGTSNSTTTISPALNVSLPKPSRIIDKAIAPENVGDNFVSPQGNNVKSIQREELKESKSPADTKNTTTNIVEAENNDSFVLGDNSVLESTKCESAITTGESPCIHDNTSLQSQKNIETNSPNKSTDCATAKQVRTILSIFSCENEKDKPLINFTESQATGDRVSLPNEDFGNIVETSPAKNGIFNTPSSPNPNILNQVTTANRKATQVESKSSSPKLLLTPAFTSPESPQSIDDPIETSPCVSTPTENVEISSSQMSTPPDNENCKMVAATPIAPTDERAKLQTHNADGLVPPPVFIIKPMTSNKKFIPILESSVSDVTPTKARTGAEIQYDSPTSILGLLSAKACEKYQSPPKMPPHSTSLQVESMTLAKDLYPCPPTIPVSSVNTCTESIVMTPNPLSSTFENYPSPPNLPSQVFTFQPIVQDKVSPSQEESPDIYPAPPSINSSMVQSTTAFEPYPSPPIMPPRSFNFEFTLSKPPVVTEVAYPKPPTLPSCTKTIPTPLYPSPPTIPELNNVVCAPLPSPPRLPSCASLQNSR</sequence>
<dbReference type="AlphaFoldDB" id="A0A1V9ZZN7"/>
<feature type="region of interest" description="Disordered" evidence="1">
    <location>
        <begin position="834"/>
        <end position="873"/>
    </location>
</feature>